<accession>A0A0H2MVA1</accession>
<reference evidence="2 3" key="1">
    <citation type="submission" date="2015-03" db="EMBL/GenBank/DDBJ databases">
        <title>Genome Sequence of Kiloniella spongiae MEBiC09566, isolated from a marine sponge.</title>
        <authorList>
            <person name="Shao Z."/>
            <person name="Wang L."/>
            <person name="Li X."/>
        </authorList>
    </citation>
    <scope>NUCLEOTIDE SEQUENCE [LARGE SCALE GENOMIC DNA]</scope>
    <source>
        <strain evidence="2 3">MEBiC09566</strain>
    </source>
</reference>
<evidence type="ECO:0000313" key="2">
    <source>
        <dbReference type="EMBL" id="KLN60625.1"/>
    </source>
</evidence>
<dbReference type="InterPro" id="IPR011213">
    <property type="entry name" value="NMN_biosyn"/>
</dbReference>
<dbReference type="OrthoDB" id="9786141at2"/>
<gene>
    <name evidence="2" type="ORF">WH96_08935</name>
</gene>
<feature type="domain" description="NrtR DNA-binding winged helix" evidence="1">
    <location>
        <begin position="260"/>
        <end position="320"/>
    </location>
</feature>
<dbReference type="InterPro" id="IPR054105">
    <property type="entry name" value="WHD_NrtR"/>
</dbReference>
<dbReference type="RefSeq" id="WP_047763841.1">
    <property type="nucleotide sequence ID" value="NZ_LAQL01000006.1"/>
</dbReference>
<organism evidence="2 3">
    <name type="scientific">Kiloniella spongiae</name>
    <dbReference type="NCBI Taxonomy" id="1489064"/>
    <lineage>
        <taxon>Bacteria</taxon>
        <taxon>Pseudomonadati</taxon>
        <taxon>Pseudomonadota</taxon>
        <taxon>Alphaproteobacteria</taxon>
        <taxon>Rhodospirillales</taxon>
        <taxon>Kiloniellaceae</taxon>
        <taxon>Kiloniella</taxon>
    </lineage>
</organism>
<dbReference type="SUPFAM" id="SSF46785">
    <property type="entry name" value="Winged helix' DNA-binding domain"/>
    <property type="match status" value="1"/>
</dbReference>
<keyword evidence="3" id="KW-1185">Reference proteome</keyword>
<dbReference type="Proteomes" id="UP000035444">
    <property type="component" value="Unassembled WGS sequence"/>
</dbReference>
<dbReference type="PATRIC" id="fig|1489064.4.peg.3067"/>
<name>A0A0H2MVA1_9PROT</name>
<dbReference type="Gene3D" id="3.90.79.10">
    <property type="entry name" value="Nucleoside Triphosphate Pyrophosphohydrolase"/>
    <property type="match status" value="1"/>
</dbReference>
<dbReference type="InterPro" id="IPR036388">
    <property type="entry name" value="WH-like_DNA-bd_sf"/>
</dbReference>
<dbReference type="STRING" id="1489064.WH96_08935"/>
<dbReference type="CDD" id="cd18873">
    <property type="entry name" value="NUDIX_NadM_like"/>
    <property type="match status" value="1"/>
</dbReference>
<evidence type="ECO:0000313" key="3">
    <source>
        <dbReference type="Proteomes" id="UP000035444"/>
    </source>
</evidence>
<dbReference type="Pfam" id="PF21906">
    <property type="entry name" value="WHD_NrtR"/>
    <property type="match status" value="1"/>
</dbReference>
<dbReference type="PIRSF" id="PIRSF019423">
    <property type="entry name" value="NMN_biosyn"/>
    <property type="match status" value="1"/>
</dbReference>
<proteinExistence type="predicted"/>
<sequence>MNVNAESTNGQVVIGLNAVIVAIIEEQPKVLVVQHTSETLTAQHETLTERTALPHDNRHEALPFGPFYPLKHRTLEAGLRSWVEEQTDHDIGYVEQLYTFGNEGRDPREEAGGARLVSVGYLALVQDTGPTAIENAVWQDWYRFFPWEDWRDGSPIILESDIIPALRQWIADAENNDEQKDRYERACITFGLDDTPWNDELVLERYELLYEASLVTERQDNLNGEEISDHRGTAMALDHRRILATAIGRLRGKIKYRPVVFELMPPTFTLLQLQKVVEALSGSLLHKQNFRRLIEKKGLVEATGKIESQTGGRPASQFRFRREVLMERQALGVRQN</sequence>
<dbReference type="Gene3D" id="1.10.10.10">
    <property type="entry name" value="Winged helix-like DNA-binding domain superfamily/Winged helix DNA-binding domain"/>
    <property type="match status" value="1"/>
</dbReference>
<evidence type="ECO:0000259" key="1">
    <source>
        <dbReference type="Pfam" id="PF21906"/>
    </source>
</evidence>
<dbReference type="EMBL" id="LAQL01000006">
    <property type="protein sequence ID" value="KLN60625.1"/>
    <property type="molecule type" value="Genomic_DNA"/>
</dbReference>
<dbReference type="SUPFAM" id="SSF55811">
    <property type="entry name" value="Nudix"/>
    <property type="match status" value="1"/>
</dbReference>
<protein>
    <submittedName>
        <fullName evidence="2">Membrane protein</fullName>
    </submittedName>
</protein>
<comment type="caution">
    <text evidence="2">The sequence shown here is derived from an EMBL/GenBank/DDBJ whole genome shotgun (WGS) entry which is preliminary data.</text>
</comment>
<dbReference type="InterPro" id="IPR036390">
    <property type="entry name" value="WH_DNA-bd_sf"/>
</dbReference>
<dbReference type="AlphaFoldDB" id="A0A0H2MVA1"/>
<dbReference type="InterPro" id="IPR015797">
    <property type="entry name" value="NUDIX_hydrolase-like_dom_sf"/>
</dbReference>